<feature type="region of interest" description="Disordered" evidence="1">
    <location>
        <begin position="72"/>
        <end position="131"/>
    </location>
</feature>
<gene>
    <name evidence="2" type="ORF">Tci_047681</name>
</gene>
<dbReference type="EMBL" id="BKCJ010007134">
    <property type="protein sequence ID" value="GEU75703.1"/>
    <property type="molecule type" value="Genomic_DNA"/>
</dbReference>
<reference evidence="2" key="1">
    <citation type="journal article" date="2019" name="Sci. Rep.">
        <title>Draft genome of Tanacetum cinerariifolium, the natural source of mosquito coil.</title>
        <authorList>
            <person name="Yamashiro T."/>
            <person name="Shiraishi A."/>
            <person name="Satake H."/>
            <person name="Nakayama K."/>
        </authorList>
    </citation>
    <scope>NUCLEOTIDE SEQUENCE</scope>
</reference>
<dbReference type="AlphaFoldDB" id="A0A6L2MP25"/>
<accession>A0A6L2MP25</accession>
<feature type="compositionally biased region" description="Basic residues" evidence="1">
    <location>
        <begin position="122"/>
        <end position="131"/>
    </location>
</feature>
<sequence length="131" mass="14841">MKLMQAYNATSNESLIPPPQAHIAPPTVFPSSPVLPPSPLFDPQDFFLPDEILPPQKQACFLSSSFIDSFAPPQVKENSKKDKIGSKPDKNRKRGEARKSQKQLQWIEEEKLKKTQKEGPKMKTHVKSFKL</sequence>
<feature type="compositionally biased region" description="Basic and acidic residues" evidence="1">
    <location>
        <begin position="108"/>
        <end position="121"/>
    </location>
</feature>
<evidence type="ECO:0000256" key="1">
    <source>
        <dbReference type="SAM" id="MobiDB-lite"/>
    </source>
</evidence>
<feature type="region of interest" description="Disordered" evidence="1">
    <location>
        <begin position="1"/>
        <end position="30"/>
    </location>
</feature>
<organism evidence="2">
    <name type="scientific">Tanacetum cinerariifolium</name>
    <name type="common">Dalmatian daisy</name>
    <name type="synonym">Chrysanthemum cinerariifolium</name>
    <dbReference type="NCBI Taxonomy" id="118510"/>
    <lineage>
        <taxon>Eukaryota</taxon>
        <taxon>Viridiplantae</taxon>
        <taxon>Streptophyta</taxon>
        <taxon>Embryophyta</taxon>
        <taxon>Tracheophyta</taxon>
        <taxon>Spermatophyta</taxon>
        <taxon>Magnoliopsida</taxon>
        <taxon>eudicotyledons</taxon>
        <taxon>Gunneridae</taxon>
        <taxon>Pentapetalae</taxon>
        <taxon>asterids</taxon>
        <taxon>campanulids</taxon>
        <taxon>Asterales</taxon>
        <taxon>Asteraceae</taxon>
        <taxon>Asteroideae</taxon>
        <taxon>Anthemideae</taxon>
        <taxon>Anthemidinae</taxon>
        <taxon>Tanacetum</taxon>
    </lineage>
</organism>
<comment type="caution">
    <text evidence="2">The sequence shown here is derived from an EMBL/GenBank/DDBJ whole genome shotgun (WGS) entry which is preliminary data.</text>
</comment>
<protein>
    <submittedName>
        <fullName evidence="2">Uncharacterized protein</fullName>
    </submittedName>
</protein>
<feature type="compositionally biased region" description="Basic and acidic residues" evidence="1">
    <location>
        <begin position="77"/>
        <end position="89"/>
    </location>
</feature>
<name>A0A6L2MP25_TANCI</name>
<proteinExistence type="predicted"/>
<evidence type="ECO:0000313" key="2">
    <source>
        <dbReference type="EMBL" id="GEU75703.1"/>
    </source>
</evidence>